<sequence length="150" mass="16654">MGDSLLCNLQIMKSSNMGGRGEEGIIPVWLISHVVFINVAVHENSLPARARGKHSPNIYIHEEILGGMRSRIRGGGRPYTLRIRDTKQVCSLKLNFICRFIGCQGYFLPVRRNNCLGCHVELRIPKRAILTMANTVAGFPVVSSICSAYV</sequence>
<proteinExistence type="predicted"/>
<accession>A0A1A8VXS7</accession>
<name>A0A1A8VXS7_PLAOA</name>
<gene>
    <name evidence="1" type="ORF">POVCU2_0024730</name>
</gene>
<dbReference type="EMBL" id="FLQU01000342">
    <property type="protein sequence ID" value="SBS84162.1"/>
    <property type="molecule type" value="Genomic_DNA"/>
</dbReference>
<dbReference type="AlphaFoldDB" id="A0A1A8VXS7"/>
<evidence type="ECO:0000313" key="1">
    <source>
        <dbReference type="EMBL" id="SBS84162.1"/>
    </source>
</evidence>
<dbReference type="Proteomes" id="UP000078560">
    <property type="component" value="Unassembled WGS sequence"/>
</dbReference>
<evidence type="ECO:0000313" key="2">
    <source>
        <dbReference type="Proteomes" id="UP000078560"/>
    </source>
</evidence>
<organism evidence="1 2">
    <name type="scientific">Plasmodium ovale curtisi</name>
    <dbReference type="NCBI Taxonomy" id="864141"/>
    <lineage>
        <taxon>Eukaryota</taxon>
        <taxon>Sar</taxon>
        <taxon>Alveolata</taxon>
        <taxon>Apicomplexa</taxon>
        <taxon>Aconoidasida</taxon>
        <taxon>Haemosporida</taxon>
        <taxon>Plasmodiidae</taxon>
        <taxon>Plasmodium</taxon>
        <taxon>Plasmodium (Plasmodium)</taxon>
    </lineage>
</organism>
<reference evidence="2" key="1">
    <citation type="submission" date="2016-05" db="EMBL/GenBank/DDBJ databases">
        <authorList>
            <person name="Naeem Raeece"/>
        </authorList>
    </citation>
    <scope>NUCLEOTIDE SEQUENCE [LARGE SCALE GENOMIC DNA]</scope>
</reference>
<protein>
    <submittedName>
        <fullName evidence="1">Uncharacterized protein</fullName>
    </submittedName>
</protein>